<gene>
    <name evidence="1" type="ORF">EI427_18620</name>
</gene>
<evidence type="ECO:0000313" key="1">
    <source>
        <dbReference type="EMBL" id="AZQ64166.1"/>
    </source>
</evidence>
<accession>A0A3Q9FTM0</accession>
<dbReference type="EMBL" id="CP034562">
    <property type="protein sequence ID" value="AZQ64166.1"/>
    <property type="molecule type" value="Genomic_DNA"/>
</dbReference>
<keyword evidence="2" id="KW-1185">Reference proteome</keyword>
<dbReference type="RefSeq" id="WP_126617581.1">
    <property type="nucleotide sequence ID" value="NZ_CP034562.1"/>
</dbReference>
<dbReference type="OrthoDB" id="9772788at2"/>
<dbReference type="KEGG" id="fll:EI427_18620"/>
<evidence type="ECO:0000313" key="2">
    <source>
        <dbReference type="Proteomes" id="UP000267268"/>
    </source>
</evidence>
<sequence>MLDATKFLQIDTIKKNEQTIEAQFKVNQNTLLGTETDTPEASMMELVKKIYENKENVHCSISSANKIKLISLFKPEEQSVVDMFINTKSYSEKNIGVSAEISTDDKVFFKFEGIFTLSDN</sequence>
<organism evidence="1 2">
    <name type="scientific">Flammeovirga pectinis</name>
    <dbReference type="NCBI Taxonomy" id="2494373"/>
    <lineage>
        <taxon>Bacteria</taxon>
        <taxon>Pseudomonadati</taxon>
        <taxon>Bacteroidota</taxon>
        <taxon>Cytophagia</taxon>
        <taxon>Cytophagales</taxon>
        <taxon>Flammeovirgaceae</taxon>
        <taxon>Flammeovirga</taxon>
    </lineage>
</organism>
<dbReference type="Proteomes" id="UP000267268">
    <property type="component" value="Chromosome 1"/>
</dbReference>
<reference evidence="1 2" key="1">
    <citation type="submission" date="2018-12" db="EMBL/GenBank/DDBJ databases">
        <title>Flammeovirga pectinis sp. nov., isolated from the gut of the Korean scallop, Patinopecten yessoensis.</title>
        <authorList>
            <person name="Bae J.-W."/>
            <person name="Jeong Y.-S."/>
            <person name="Kang W."/>
        </authorList>
    </citation>
    <scope>NUCLEOTIDE SEQUENCE [LARGE SCALE GENOMIC DNA]</scope>
    <source>
        <strain evidence="1 2">L12M1</strain>
    </source>
</reference>
<name>A0A3Q9FTM0_9BACT</name>
<proteinExistence type="predicted"/>
<dbReference type="AlphaFoldDB" id="A0A3Q9FTM0"/>
<protein>
    <submittedName>
        <fullName evidence="1">Uncharacterized protein</fullName>
    </submittedName>
</protein>